<reference evidence="8 9" key="1">
    <citation type="journal article" date="2013" name="Genome Announc.">
        <title>Draft Genome Sequence of Indibacter alkaliphilus Strain LW1T, Isolated from Lonar Lake, a Haloalkaline Lake in the Buldana District of Maharashtra, India.</title>
        <authorList>
            <person name="Singh A."/>
            <person name="Kumar Jangir P."/>
            <person name="Sharma R."/>
            <person name="Singh A."/>
            <person name="Kumar Pinnaka A."/>
            <person name="Shivaji S."/>
        </authorList>
    </citation>
    <scope>NUCLEOTIDE SEQUENCE [LARGE SCALE GENOMIC DNA]</scope>
    <source>
        <strain evidence="9">CCUG 57479 / KCTC 22604 / LW1</strain>
    </source>
</reference>
<keyword evidence="9" id="KW-1185">Reference proteome</keyword>
<keyword evidence="4" id="KW-0378">Hydrolase</keyword>
<evidence type="ECO:0000256" key="1">
    <source>
        <dbReference type="ARBA" id="ARBA00022722"/>
    </source>
</evidence>
<comment type="similarity">
    <text evidence="6">Belongs to the Vsr family.</text>
</comment>
<dbReference type="CDD" id="cd00221">
    <property type="entry name" value="Vsr"/>
    <property type="match status" value="1"/>
</dbReference>
<dbReference type="GO" id="GO:0004519">
    <property type="term" value="F:endonuclease activity"/>
    <property type="evidence" value="ECO:0007669"/>
    <property type="project" value="UniProtKB-KW"/>
</dbReference>
<dbReference type="InterPro" id="IPR004603">
    <property type="entry name" value="DNA_mismatch_endonuc_vsr"/>
</dbReference>
<evidence type="ECO:0000256" key="4">
    <source>
        <dbReference type="ARBA" id="ARBA00022801"/>
    </source>
</evidence>
<dbReference type="Gene3D" id="3.40.960.10">
    <property type="entry name" value="VSR Endonuclease"/>
    <property type="match status" value="1"/>
</dbReference>
<dbReference type="AlphaFoldDB" id="S2E234"/>
<dbReference type="GO" id="GO:0006298">
    <property type="term" value="P:mismatch repair"/>
    <property type="evidence" value="ECO:0007669"/>
    <property type="project" value="InterPro"/>
</dbReference>
<dbReference type="Pfam" id="PF04480">
    <property type="entry name" value="DUF559"/>
    <property type="match status" value="1"/>
</dbReference>
<keyword evidence="3" id="KW-0227">DNA damage</keyword>
<evidence type="ECO:0000256" key="2">
    <source>
        <dbReference type="ARBA" id="ARBA00022759"/>
    </source>
</evidence>
<dbReference type="STRING" id="1189612.A33Q_2741"/>
<organism evidence="8 9">
    <name type="scientific">Indibacter alkaliphilus (strain CCUG 57479 / KCTC 22604 / LW1)</name>
    <dbReference type="NCBI Taxonomy" id="1189612"/>
    <lineage>
        <taxon>Bacteria</taxon>
        <taxon>Pseudomonadati</taxon>
        <taxon>Bacteroidota</taxon>
        <taxon>Cytophagia</taxon>
        <taxon>Cytophagales</taxon>
        <taxon>Cyclobacteriaceae</taxon>
    </lineage>
</organism>
<keyword evidence="5" id="KW-0234">DNA repair</keyword>
<dbReference type="EMBL" id="ALWO02000036">
    <property type="protein sequence ID" value="EOZ96148.1"/>
    <property type="molecule type" value="Genomic_DNA"/>
</dbReference>
<dbReference type="Proteomes" id="UP000006073">
    <property type="component" value="Unassembled WGS sequence"/>
</dbReference>
<keyword evidence="1" id="KW-0540">Nuclease</keyword>
<comment type="caution">
    <text evidence="8">The sequence shown here is derived from an EMBL/GenBank/DDBJ whole genome shotgun (WGS) entry which is preliminary data.</text>
</comment>
<evidence type="ECO:0000313" key="8">
    <source>
        <dbReference type="EMBL" id="EOZ96148.1"/>
    </source>
</evidence>
<protein>
    <submittedName>
        <fullName evidence="8">Very-short-patch mismatch repair endonuclease (G-T specific)</fullName>
    </submittedName>
</protein>
<dbReference type="InterPro" id="IPR007569">
    <property type="entry name" value="DUF559"/>
</dbReference>
<evidence type="ECO:0000313" key="9">
    <source>
        <dbReference type="Proteomes" id="UP000006073"/>
    </source>
</evidence>
<sequence>MNNFIWLIRKNGLSGMRGYFFLKFTFIKSMPKKSKPSIAKPYSEPKIKVPRFSEDAGFYTTKKRSFNMSRIKGKDTKPEKLLKKALWHAGIRYKSNKQKLPGKPDISLIKYRLVIFVDGSFWHGHDWENRKETIKSNRDFWIPKIERNMQRDREINRYYQSKGWTVLRFWDFEVKKELGMCVKRVVDHLN</sequence>
<name>S2E234_INDAL</name>
<evidence type="ECO:0000256" key="6">
    <source>
        <dbReference type="ARBA" id="ARBA00029466"/>
    </source>
</evidence>
<gene>
    <name evidence="8" type="ORF">A33Q_2741</name>
</gene>
<dbReference type="GO" id="GO:0016787">
    <property type="term" value="F:hydrolase activity"/>
    <property type="evidence" value="ECO:0007669"/>
    <property type="project" value="UniProtKB-KW"/>
</dbReference>
<feature type="domain" description="DUF559" evidence="7">
    <location>
        <begin position="148"/>
        <end position="189"/>
    </location>
</feature>
<dbReference type="InterPro" id="IPR011335">
    <property type="entry name" value="Restrct_endonuc-II-like"/>
</dbReference>
<evidence type="ECO:0000256" key="5">
    <source>
        <dbReference type="ARBA" id="ARBA00023204"/>
    </source>
</evidence>
<dbReference type="NCBIfam" id="TIGR00632">
    <property type="entry name" value="vsr"/>
    <property type="match status" value="1"/>
</dbReference>
<dbReference type="Pfam" id="PF03852">
    <property type="entry name" value="Vsr"/>
    <property type="match status" value="1"/>
</dbReference>
<dbReference type="SUPFAM" id="SSF52980">
    <property type="entry name" value="Restriction endonuclease-like"/>
    <property type="match status" value="1"/>
</dbReference>
<evidence type="ECO:0000256" key="3">
    <source>
        <dbReference type="ARBA" id="ARBA00022763"/>
    </source>
</evidence>
<accession>S2E234</accession>
<keyword evidence="2 8" id="KW-0255">Endonuclease</keyword>
<evidence type="ECO:0000259" key="7">
    <source>
        <dbReference type="Pfam" id="PF04480"/>
    </source>
</evidence>
<proteinExistence type="inferred from homology"/>
<dbReference type="eggNOG" id="COG3727">
    <property type="taxonomic scope" value="Bacteria"/>
</dbReference>